<protein>
    <submittedName>
        <fullName evidence="1">Glycosyl transferase group 1</fullName>
    </submittedName>
</protein>
<dbReference type="OrthoDB" id="9807209at2"/>
<evidence type="ECO:0000313" key="1">
    <source>
        <dbReference type="EMBL" id="EHQ04242.1"/>
    </source>
</evidence>
<dbReference type="GO" id="GO:0016740">
    <property type="term" value="F:transferase activity"/>
    <property type="evidence" value="ECO:0007669"/>
    <property type="project" value="UniProtKB-KW"/>
</dbReference>
<accession>H2BQS3</accession>
<dbReference type="Proteomes" id="UP000003844">
    <property type="component" value="Unassembled WGS sequence"/>
</dbReference>
<dbReference type="STRING" id="865937.Gilli_0084"/>
<sequence>MRPLLVIGYVWPEPNSTAAGSRMMQLLEFFISEGYSVTFATTASESIHRAHLESLNISIVPIELNNPSFDVFLRDLQPQIVIFDRFMMEEQFGWRVHSICPDALKILDTEDLHFLRNFRELEFRGRKPGSIKESDLAKREIASIFRCDLSLIISEVEEKLLKDDFNIPQNLLLYLPFLFKKITSEEIALLPKFEEREHFISIGNFRHAPNEDAVKYLKQEIWPIIRKKLPDVQMLIYGAYPSTKITQLHDPKNGFLIKGWAKDAGEVVKKALISLAPIRFGAGLKGKLIEAMQCGTPNITTSVGAEGIPGSLDWNGFIEDSPEGFAACAVELHTSQTKWKQAQKNGFKILDSRFSTAEFYTLFQNRLLDLQRNLKQHRKENFTGAMLVHHRVKSTYYLSRYIEVKNELLHIKKSEEFKNPIENT</sequence>
<evidence type="ECO:0000313" key="2">
    <source>
        <dbReference type="Proteomes" id="UP000003844"/>
    </source>
</evidence>
<dbReference type="AlphaFoldDB" id="H2BQS3"/>
<keyword evidence="1" id="KW-0808">Transferase</keyword>
<proteinExistence type="predicted"/>
<dbReference type="Gene3D" id="3.40.50.2000">
    <property type="entry name" value="Glycogen Phosphorylase B"/>
    <property type="match status" value="1"/>
</dbReference>
<dbReference type="EMBL" id="JH594605">
    <property type="protein sequence ID" value="EHQ04242.1"/>
    <property type="molecule type" value="Genomic_DNA"/>
</dbReference>
<dbReference type="RefSeq" id="WP_006987134.1">
    <property type="nucleotide sequence ID" value="NZ_JH594605.1"/>
</dbReference>
<organism evidence="1 2">
    <name type="scientific">Gillisia limnaea (strain DSM 15749 / LMG 21470 / R-8282)</name>
    <dbReference type="NCBI Taxonomy" id="865937"/>
    <lineage>
        <taxon>Bacteria</taxon>
        <taxon>Pseudomonadati</taxon>
        <taxon>Bacteroidota</taxon>
        <taxon>Flavobacteriia</taxon>
        <taxon>Flavobacteriales</taxon>
        <taxon>Flavobacteriaceae</taxon>
        <taxon>Gillisia</taxon>
    </lineage>
</organism>
<name>H2BQS3_GILLR</name>
<dbReference type="SUPFAM" id="SSF53756">
    <property type="entry name" value="UDP-Glycosyltransferase/glycogen phosphorylase"/>
    <property type="match status" value="1"/>
</dbReference>
<gene>
    <name evidence="1" type="ORF">Gilli_0084</name>
</gene>
<dbReference type="eggNOG" id="COG0438">
    <property type="taxonomic scope" value="Bacteria"/>
</dbReference>
<dbReference type="HOGENOM" id="CLU_028014_2_1_10"/>
<reference evidence="2" key="1">
    <citation type="journal article" date="2012" name="Stand. Genomic Sci.">
        <title>Genome sequence of the Antarctic rhodopsins-containing flavobacterium Gillisia limnaea type strain (R-8282(T)).</title>
        <authorList>
            <person name="Riedel T."/>
            <person name="Held B."/>
            <person name="Nolan M."/>
            <person name="Lucas S."/>
            <person name="Lapidus A."/>
            <person name="Tice H."/>
            <person name="Del Rio T.G."/>
            <person name="Cheng J.F."/>
            <person name="Han C."/>
            <person name="Tapia R."/>
            <person name="Goodwin L.A."/>
            <person name="Pitluck S."/>
            <person name="Liolios K."/>
            <person name="Mavromatis K."/>
            <person name="Pagani I."/>
            <person name="Ivanova N."/>
            <person name="Mikhailova N."/>
            <person name="Pati A."/>
            <person name="Chen A."/>
            <person name="Palaniappan K."/>
            <person name="Land M."/>
            <person name="Rohde M."/>
            <person name="Tindall B.J."/>
            <person name="Detter J.C."/>
            <person name="Goker M."/>
            <person name="Bristow J."/>
            <person name="Eisen J.A."/>
            <person name="Markowitz V."/>
            <person name="Hugenholtz P."/>
            <person name="Kyrpides N.C."/>
            <person name="Klenk H.P."/>
            <person name="Woyke T."/>
        </authorList>
    </citation>
    <scope>NUCLEOTIDE SEQUENCE [LARGE SCALE GENOMIC DNA]</scope>
    <source>
        <strain evidence="2">DSM 15749 / LMG 21470 / R-8282</strain>
    </source>
</reference>
<dbReference type="Pfam" id="PF13692">
    <property type="entry name" value="Glyco_trans_1_4"/>
    <property type="match status" value="1"/>
</dbReference>
<keyword evidence="2" id="KW-1185">Reference proteome</keyword>